<dbReference type="InterPro" id="IPR016040">
    <property type="entry name" value="NAD(P)-bd_dom"/>
</dbReference>
<dbReference type="Proteomes" id="UP000199155">
    <property type="component" value="Unassembled WGS sequence"/>
</dbReference>
<accession>A0A1G9HNX7</accession>
<evidence type="ECO:0000259" key="1">
    <source>
        <dbReference type="Pfam" id="PF13460"/>
    </source>
</evidence>
<dbReference type="PANTHER" id="PTHR43162:SF1">
    <property type="entry name" value="PRESTALK A DIFFERENTIATION PROTEIN A"/>
    <property type="match status" value="1"/>
</dbReference>
<dbReference type="Pfam" id="PF13460">
    <property type="entry name" value="NAD_binding_10"/>
    <property type="match status" value="1"/>
</dbReference>
<dbReference type="Gene3D" id="3.90.25.10">
    <property type="entry name" value="UDP-galactose 4-epimerase, domain 1"/>
    <property type="match status" value="1"/>
</dbReference>
<evidence type="ECO:0000313" key="3">
    <source>
        <dbReference type="Proteomes" id="UP000199155"/>
    </source>
</evidence>
<dbReference type="PANTHER" id="PTHR43162">
    <property type="match status" value="1"/>
</dbReference>
<name>A0A1G9HNX7_9ACTN</name>
<dbReference type="STRING" id="417292.SAMN05421806_11996"/>
<dbReference type="InterPro" id="IPR036291">
    <property type="entry name" value="NAD(P)-bd_dom_sf"/>
</dbReference>
<keyword evidence="3" id="KW-1185">Reference proteome</keyword>
<evidence type="ECO:0000313" key="2">
    <source>
        <dbReference type="EMBL" id="SDL14223.1"/>
    </source>
</evidence>
<dbReference type="OrthoDB" id="116343at2"/>
<feature type="domain" description="NAD(P)-binding" evidence="1">
    <location>
        <begin position="21"/>
        <end position="198"/>
    </location>
</feature>
<protein>
    <submittedName>
        <fullName evidence="2">Uncharacterized conserved protein YbjT, contains NAD(P)-binding and DUF2867 domains</fullName>
    </submittedName>
</protein>
<sequence length="299" mass="31784">MSPHASTAPDRPEVPKVVVTGATGAVGRHVARLLSELAGVLPTLLVRDTAKAAALGLSGTVSQGDYRDRNSLRAAFHGADTVFIVTANPLRPQDDESILAAASQAGVRHAVKLSWLGVADPGADDLVADWNRRSERVLHESGIPWTVLRIRTPMSNTLAWAPSIREHATVQAFGGGARTACVDPRDVAQAAVQILTEPTPHAGATYSLTGPQELSARSQAALLSQALGKQLTFIDLTADQARARWADRYGEQIADALLEGARRRAQGASARIDPTLEKLIGRPPATFAAWASDHTRHFS</sequence>
<dbReference type="AlphaFoldDB" id="A0A1G9HNX7"/>
<organism evidence="2 3">
    <name type="scientific">Streptomyces indicus</name>
    <dbReference type="NCBI Taxonomy" id="417292"/>
    <lineage>
        <taxon>Bacteria</taxon>
        <taxon>Bacillati</taxon>
        <taxon>Actinomycetota</taxon>
        <taxon>Actinomycetes</taxon>
        <taxon>Kitasatosporales</taxon>
        <taxon>Streptomycetaceae</taxon>
        <taxon>Streptomyces</taxon>
    </lineage>
</organism>
<dbReference type="SUPFAM" id="SSF51735">
    <property type="entry name" value="NAD(P)-binding Rossmann-fold domains"/>
    <property type="match status" value="1"/>
</dbReference>
<dbReference type="Gene3D" id="3.40.50.720">
    <property type="entry name" value="NAD(P)-binding Rossmann-like Domain"/>
    <property type="match status" value="1"/>
</dbReference>
<dbReference type="RefSeq" id="WP_093616662.1">
    <property type="nucleotide sequence ID" value="NZ_FNFF01000019.1"/>
</dbReference>
<reference evidence="2 3" key="1">
    <citation type="submission" date="2016-10" db="EMBL/GenBank/DDBJ databases">
        <authorList>
            <person name="de Groot N.N."/>
        </authorList>
    </citation>
    <scope>NUCLEOTIDE SEQUENCE [LARGE SCALE GENOMIC DNA]</scope>
    <source>
        <strain evidence="2 3">CGMCC 4.5727</strain>
    </source>
</reference>
<gene>
    <name evidence="2" type="ORF">SAMN05421806_11996</name>
</gene>
<dbReference type="EMBL" id="FNFF01000019">
    <property type="protein sequence ID" value="SDL14223.1"/>
    <property type="molecule type" value="Genomic_DNA"/>
</dbReference>
<dbReference type="InterPro" id="IPR051604">
    <property type="entry name" value="Ergot_Alk_Oxidoreductase"/>
</dbReference>
<proteinExistence type="predicted"/>